<accession>A0ABW2NNJ1</accession>
<gene>
    <name evidence="1" type="ORF">ACFQPF_03645</name>
</gene>
<dbReference type="EMBL" id="JBHTCP010000006">
    <property type="protein sequence ID" value="MFC7370763.1"/>
    <property type="molecule type" value="Genomic_DNA"/>
</dbReference>
<protein>
    <recommendedName>
        <fullName evidence="3">Resolvase/invertase-type recombinase catalytic domain-containing protein</fullName>
    </recommendedName>
</protein>
<comment type="caution">
    <text evidence="1">The sequence shown here is derived from an EMBL/GenBank/DDBJ whole genome shotgun (WGS) entry which is preliminary data.</text>
</comment>
<sequence length="62" mass="7205">MTDIQIKNRKHVLNQRIIENIELGSIMKTDEKRVKSVDFINTLIEMISTYNVSLLIEDNKSA</sequence>
<reference evidence="2" key="1">
    <citation type="journal article" date="2019" name="Int. J. Syst. Evol. Microbiol.">
        <title>The Global Catalogue of Microorganisms (GCM) 10K type strain sequencing project: providing services to taxonomists for standard genome sequencing and annotation.</title>
        <authorList>
            <consortium name="The Broad Institute Genomics Platform"/>
            <consortium name="The Broad Institute Genome Sequencing Center for Infectious Disease"/>
            <person name="Wu L."/>
            <person name="Ma J."/>
        </authorList>
    </citation>
    <scope>NUCLEOTIDE SEQUENCE [LARGE SCALE GENOMIC DNA]</scope>
    <source>
        <strain evidence="2">NBRC 106396</strain>
    </source>
</reference>
<dbReference type="Proteomes" id="UP001596549">
    <property type="component" value="Unassembled WGS sequence"/>
</dbReference>
<evidence type="ECO:0000313" key="1">
    <source>
        <dbReference type="EMBL" id="MFC7370763.1"/>
    </source>
</evidence>
<evidence type="ECO:0008006" key="3">
    <source>
        <dbReference type="Google" id="ProtNLM"/>
    </source>
</evidence>
<proteinExistence type="predicted"/>
<dbReference type="RefSeq" id="WP_379746674.1">
    <property type="nucleotide sequence ID" value="NZ_JBHTCP010000006.1"/>
</dbReference>
<evidence type="ECO:0000313" key="2">
    <source>
        <dbReference type="Proteomes" id="UP001596549"/>
    </source>
</evidence>
<name>A0ABW2NNJ1_9BACL</name>
<organism evidence="1 2">
    <name type="scientific">Fictibacillus iocasae</name>
    <dbReference type="NCBI Taxonomy" id="2715437"/>
    <lineage>
        <taxon>Bacteria</taxon>
        <taxon>Bacillati</taxon>
        <taxon>Bacillota</taxon>
        <taxon>Bacilli</taxon>
        <taxon>Bacillales</taxon>
        <taxon>Fictibacillaceae</taxon>
        <taxon>Fictibacillus</taxon>
    </lineage>
</organism>
<keyword evidence="2" id="KW-1185">Reference proteome</keyword>